<comment type="caution">
    <text evidence="2">The sequence shown here is derived from an EMBL/GenBank/DDBJ whole genome shotgun (WGS) entry which is preliminary data.</text>
</comment>
<keyword evidence="4" id="KW-1185">Reference proteome</keyword>
<dbReference type="Proteomes" id="UP001242342">
    <property type="component" value="Unassembled WGS sequence"/>
</dbReference>
<dbReference type="AlphaFoldDB" id="A0A2G1BQL9"/>
<evidence type="ECO:0000313" key="4">
    <source>
        <dbReference type="Proteomes" id="UP001242342"/>
    </source>
</evidence>
<dbReference type="RefSeq" id="WP_099216500.1">
    <property type="nucleotide sequence ID" value="NZ_JAUYVU010000003.1"/>
</dbReference>
<reference evidence="2" key="2">
    <citation type="submission" date="2017-10" db="EMBL/GenBank/DDBJ databases">
        <authorList>
            <person name="Enke T.N."/>
            <person name="Cordero O.X."/>
        </authorList>
    </citation>
    <scope>NUCLEOTIDE SEQUENCE</scope>
    <source>
        <strain evidence="2">4G03</strain>
    </source>
</reference>
<evidence type="ECO:0008006" key="5">
    <source>
        <dbReference type="Google" id="ProtNLM"/>
    </source>
</evidence>
<dbReference type="EMBL" id="JAUYVU010000003">
    <property type="protein sequence ID" value="MDP2541006.1"/>
    <property type="molecule type" value="Genomic_DNA"/>
</dbReference>
<reference evidence="2 3" key="1">
    <citation type="journal article" date="2016" name="Nat. Commun.">
        <title>Microbial interactions lead to rapid micro-scale successions on model marine particles.</title>
        <authorList>
            <person name="Datta M.S."/>
            <person name="Sliwerska E."/>
            <person name="Gore J."/>
            <person name="Polz M.F."/>
            <person name="Cordero O.X."/>
        </authorList>
    </citation>
    <scope>NUCLEOTIDE SEQUENCE [LARGE SCALE GENOMIC DNA]</scope>
    <source>
        <strain evidence="2 3">4G03</strain>
    </source>
</reference>
<evidence type="ECO:0000313" key="2">
    <source>
        <dbReference type="EMBL" id="PHN96298.1"/>
    </source>
</evidence>
<reference evidence="1 4" key="3">
    <citation type="submission" date="2023-07" db="EMBL/GenBank/DDBJ databases">
        <title>Genome content predicts the carbon catabolic preferences of heterotrophic bacteria.</title>
        <authorList>
            <person name="Gralka M."/>
        </authorList>
    </citation>
    <scope>NUCLEOTIDE SEQUENCE [LARGE SCALE GENOMIC DNA]</scope>
    <source>
        <strain evidence="1 4">4G03</strain>
    </source>
</reference>
<evidence type="ECO:0000313" key="1">
    <source>
        <dbReference type="EMBL" id="MDP2541006.1"/>
    </source>
</evidence>
<organism evidence="2 3">
    <name type="scientific">Tenacibaculum discolor</name>
    <dbReference type="NCBI Taxonomy" id="361581"/>
    <lineage>
        <taxon>Bacteria</taxon>
        <taxon>Pseudomonadati</taxon>
        <taxon>Bacteroidota</taxon>
        <taxon>Flavobacteriia</taxon>
        <taxon>Flavobacteriales</taxon>
        <taxon>Flavobacteriaceae</taxon>
        <taxon>Tenacibaculum</taxon>
    </lineage>
</organism>
<proteinExistence type="predicted"/>
<dbReference type="Proteomes" id="UP000222163">
    <property type="component" value="Unassembled WGS sequence"/>
</dbReference>
<evidence type="ECO:0000313" key="3">
    <source>
        <dbReference type="Proteomes" id="UP000222163"/>
    </source>
</evidence>
<accession>A0A2G1BQL9</accession>
<dbReference type="EMBL" id="PDUU01000019">
    <property type="protein sequence ID" value="PHN96298.1"/>
    <property type="molecule type" value="Genomic_DNA"/>
</dbReference>
<gene>
    <name evidence="2" type="ORF">CSC81_14680</name>
    <name evidence="1" type="ORF">Q8W23_05885</name>
</gene>
<name>A0A2G1BQL9_9FLAO</name>
<protein>
    <recommendedName>
        <fullName evidence="5">WG repeat-containing protein</fullName>
    </recommendedName>
</protein>
<sequence length="154" mass="17944">MKTLLILISFLFITNSNVIHQDTPLQIDKNGNIIGLPKGFSPAKFDLNKKILRINDKEIVFPKCLNYYFEEHKNPKLNLSASWYHSKDIMPYYLNFSISDKSVNYGYTILVDLETLELIYVEKPRTEGNTTYNPEIELEKKCLTEYKNGIKTIN</sequence>